<keyword evidence="2" id="KW-1185">Reference proteome</keyword>
<dbReference type="EMBL" id="JAOVQM010000006">
    <property type="protein sequence ID" value="MCV2232547.1"/>
    <property type="molecule type" value="Genomic_DNA"/>
</dbReference>
<reference evidence="1" key="1">
    <citation type="submission" date="2022-09" db="EMBL/GenBank/DDBJ databases">
        <title>Novel Mycoplasma species identified in domestic and wild animals.</title>
        <authorList>
            <person name="Volokhov D.V."/>
            <person name="Furtak V.A."/>
            <person name="Zagorodnyaya T.A."/>
        </authorList>
    </citation>
    <scope>NUCLEOTIDE SEQUENCE</scope>
    <source>
        <strain evidence="1">Oakley</strain>
    </source>
</reference>
<comment type="caution">
    <text evidence="1">The sequence shown here is derived from an EMBL/GenBank/DDBJ whole genome shotgun (WGS) entry which is preliminary data.</text>
</comment>
<accession>A0ABT2Y7U0</accession>
<gene>
    <name evidence="1" type="ORF">N7548_06890</name>
</gene>
<dbReference type="RefSeq" id="WP_263608737.1">
    <property type="nucleotide sequence ID" value="NZ_JAOVQM010000006.1"/>
</dbReference>
<evidence type="ECO:0000313" key="2">
    <source>
        <dbReference type="Proteomes" id="UP001177160"/>
    </source>
</evidence>
<protein>
    <submittedName>
        <fullName evidence="1">Uncharacterized protein</fullName>
    </submittedName>
</protein>
<proteinExistence type="predicted"/>
<evidence type="ECO:0000313" key="1">
    <source>
        <dbReference type="EMBL" id="MCV2232547.1"/>
    </source>
</evidence>
<sequence length="196" mass="23067">MIITTLNLKEMYKDYTDVNGKIKRDIDKGILFPLVRGIYETNALVDGFLLASYIYGPSYLSFEYALSFHNIIPERVVVYTNATFNKRKSKSYHNHFGLFTYRDVPSAAFPFSVNVYEENGYAYVMASPEKALCDLLYIKKPVTSIKELKMVLFEDLRINKESFDHLKFEEIRFLSDKYKSNNIKYLRKFIESEYIQ</sequence>
<dbReference type="Proteomes" id="UP001177160">
    <property type="component" value="Unassembled WGS sequence"/>
</dbReference>
<name>A0ABT2Y7U0_9MOLU</name>
<organism evidence="1 2">
    <name type="scientific">Paracholeplasma manati</name>
    <dbReference type="NCBI Taxonomy" id="591373"/>
    <lineage>
        <taxon>Bacteria</taxon>
        <taxon>Bacillati</taxon>
        <taxon>Mycoplasmatota</taxon>
        <taxon>Mollicutes</taxon>
        <taxon>Acholeplasmatales</taxon>
        <taxon>Acholeplasmataceae</taxon>
        <taxon>Paracholeplasma</taxon>
    </lineage>
</organism>